<evidence type="ECO:0000313" key="4">
    <source>
        <dbReference type="Proteomes" id="UP000442535"/>
    </source>
</evidence>
<evidence type="ECO:0000256" key="1">
    <source>
        <dbReference type="SAM" id="MobiDB-lite"/>
    </source>
</evidence>
<evidence type="ECO:0008006" key="5">
    <source>
        <dbReference type="Google" id="ProtNLM"/>
    </source>
</evidence>
<sequence>MSENIKKAFALVSTCMVLLSGCATSANSNNASPEDNYKKFQNDPAMQNAKPAEPLSEDQLANLLEVTDFENYLDAPAGWRMDAQEDVDDDTFLLMNYGCDYQFDFGYRDIRTRAFNASQFGPVMVQQIRTLFEEDPDDVIEIVKKDIPACVDRSPVSWPGTPNREDTYEMVDSSAIPNSVVYKISQHMTDGTTPTDNVIYVGFISKDDLLINFFWGLTPMTSTQYAPSEILIDAMTKVSEK</sequence>
<keyword evidence="2" id="KW-0732">Signal</keyword>
<protein>
    <recommendedName>
        <fullName evidence="5">Lipoprotein</fullName>
    </recommendedName>
</protein>
<dbReference type="Proteomes" id="UP000442535">
    <property type="component" value="Unassembled WGS sequence"/>
</dbReference>
<proteinExistence type="predicted"/>
<gene>
    <name evidence="3" type="ORF">FYJ63_01735</name>
</gene>
<organism evidence="3 4">
    <name type="scientific">Mobiluncus porci</name>
    <dbReference type="NCBI Taxonomy" id="2652278"/>
    <lineage>
        <taxon>Bacteria</taxon>
        <taxon>Bacillati</taxon>
        <taxon>Actinomycetota</taxon>
        <taxon>Actinomycetes</taxon>
        <taxon>Actinomycetales</taxon>
        <taxon>Actinomycetaceae</taxon>
        <taxon>Mobiluncus</taxon>
    </lineage>
</organism>
<reference evidence="3 4" key="1">
    <citation type="submission" date="2019-08" db="EMBL/GenBank/DDBJ databases">
        <title>In-depth cultivation of the pig gut microbiome towards novel bacterial diversity and tailored functional studies.</title>
        <authorList>
            <person name="Wylensek D."/>
            <person name="Hitch T.C.A."/>
            <person name="Clavel T."/>
        </authorList>
    </citation>
    <scope>NUCLEOTIDE SEQUENCE [LARGE SCALE GENOMIC DNA]</scope>
    <source>
        <strain evidence="3 4">RF-GAM-744-WT-7</strain>
    </source>
</reference>
<dbReference type="RefSeq" id="WP_154543214.1">
    <property type="nucleotide sequence ID" value="NZ_VUMY01000002.1"/>
</dbReference>
<dbReference type="AlphaFoldDB" id="A0A7K0K1R6"/>
<keyword evidence="4" id="KW-1185">Reference proteome</keyword>
<dbReference type="PROSITE" id="PS51257">
    <property type="entry name" value="PROKAR_LIPOPROTEIN"/>
    <property type="match status" value="1"/>
</dbReference>
<evidence type="ECO:0000256" key="2">
    <source>
        <dbReference type="SAM" id="SignalP"/>
    </source>
</evidence>
<feature type="chain" id="PRO_5039014132" description="Lipoprotein" evidence="2">
    <location>
        <begin position="26"/>
        <end position="241"/>
    </location>
</feature>
<comment type="caution">
    <text evidence="3">The sequence shown here is derived from an EMBL/GenBank/DDBJ whole genome shotgun (WGS) entry which is preliminary data.</text>
</comment>
<accession>A0A7K0K1R6</accession>
<dbReference type="EMBL" id="VUMY01000002">
    <property type="protein sequence ID" value="MST48985.1"/>
    <property type="molecule type" value="Genomic_DNA"/>
</dbReference>
<evidence type="ECO:0000313" key="3">
    <source>
        <dbReference type="EMBL" id="MST48985.1"/>
    </source>
</evidence>
<name>A0A7K0K1R6_9ACTO</name>
<feature type="region of interest" description="Disordered" evidence="1">
    <location>
        <begin position="28"/>
        <end position="53"/>
    </location>
</feature>
<feature type="signal peptide" evidence="2">
    <location>
        <begin position="1"/>
        <end position="25"/>
    </location>
</feature>